<comment type="caution">
    <text evidence="14">The sequence shown here is derived from an EMBL/GenBank/DDBJ whole genome shotgun (WGS) entry which is preliminary data.</text>
</comment>
<organism evidence="14 15">
    <name type="scientific">Tumebacillus permanentifrigoris</name>
    <dbReference type="NCBI Taxonomy" id="378543"/>
    <lineage>
        <taxon>Bacteria</taxon>
        <taxon>Bacillati</taxon>
        <taxon>Bacillota</taxon>
        <taxon>Bacilli</taxon>
        <taxon>Bacillales</taxon>
        <taxon>Alicyclobacillaceae</taxon>
        <taxon>Tumebacillus</taxon>
    </lineage>
</organism>
<evidence type="ECO:0000256" key="9">
    <source>
        <dbReference type="ARBA" id="ARBA00029596"/>
    </source>
</evidence>
<dbReference type="RefSeq" id="WP_109688513.1">
    <property type="nucleotide sequence ID" value="NZ_QGGL01000006.1"/>
</dbReference>
<feature type="binding site" evidence="13">
    <location>
        <position position="111"/>
    </location>
    <ligand>
        <name>Mg(2+)</name>
        <dbReference type="ChEBI" id="CHEBI:18420"/>
    </ligand>
</feature>
<dbReference type="AlphaFoldDB" id="A0A316DAV9"/>
<evidence type="ECO:0000256" key="11">
    <source>
        <dbReference type="ARBA" id="ARBA00032305"/>
    </source>
</evidence>
<dbReference type="Proteomes" id="UP000245634">
    <property type="component" value="Unassembled WGS sequence"/>
</dbReference>
<evidence type="ECO:0000256" key="3">
    <source>
        <dbReference type="ARBA" id="ARBA00008621"/>
    </source>
</evidence>
<comment type="similarity">
    <text evidence="3">Belongs to the class II aldolase/RraA-like family.</text>
</comment>
<comment type="catalytic activity">
    <reaction evidence="12">
        <text>oxaloacetate + H(+) = pyruvate + CO2</text>
        <dbReference type="Rhea" id="RHEA:15641"/>
        <dbReference type="ChEBI" id="CHEBI:15361"/>
        <dbReference type="ChEBI" id="CHEBI:15378"/>
        <dbReference type="ChEBI" id="CHEBI:16452"/>
        <dbReference type="ChEBI" id="CHEBI:16526"/>
        <dbReference type="EC" id="4.1.1.112"/>
    </reaction>
</comment>
<sequence>MNPHQLNTVFKTLSTPLLADACLRMHVPYRVAPTGIRPVVAGMRLAGRVLPVRHYGSVDIFLEAMHAAADGDVLVIDNHGRTDEACIGDLTVLEAMASGLAGMVVWGLHRDTSELREIGFPVFSYGACPTGPQRLDARESVALENAAFGNFTVTTDDLVFADDDGLLFVSSQVDLEQLLQFAITISQTERKQAELIRSGKTLREQLRFAEYLEKRATDREYSFRAHLQSIGGSIEE</sequence>
<keyword evidence="13" id="KW-0460">Magnesium</keyword>
<comment type="function">
    <text evidence="8">Catalyzes the aldol cleavage of 4-hydroxy-4-methyl-2-oxoglutarate (HMG) into 2 molecules of pyruvate. Also contains a secondary oxaloacetate (OAA) decarboxylase activity due to the common pyruvate enolate transition state formed following C-C bond cleavage in the retro-aldol and decarboxylation reactions.</text>
</comment>
<comment type="catalytic activity">
    <reaction evidence="1">
        <text>4-hydroxy-4-methyl-2-oxoglutarate = 2 pyruvate</text>
        <dbReference type="Rhea" id="RHEA:22748"/>
        <dbReference type="ChEBI" id="CHEBI:15361"/>
        <dbReference type="ChEBI" id="CHEBI:58276"/>
        <dbReference type="EC" id="4.1.3.17"/>
    </reaction>
</comment>
<keyword evidence="15" id="KW-1185">Reference proteome</keyword>
<comment type="cofactor">
    <cofactor evidence="2">
        <name>a divalent metal cation</name>
        <dbReference type="ChEBI" id="CHEBI:60240"/>
    </cofactor>
</comment>
<evidence type="ECO:0000313" key="14">
    <source>
        <dbReference type="EMBL" id="PWK13962.1"/>
    </source>
</evidence>
<comment type="subunit">
    <text evidence="4">Homotrimer.</text>
</comment>
<keyword evidence="13" id="KW-0479">Metal-binding</keyword>
<evidence type="ECO:0000256" key="8">
    <source>
        <dbReference type="ARBA" id="ARBA00025046"/>
    </source>
</evidence>
<dbReference type="GO" id="GO:0008948">
    <property type="term" value="F:oxaloacetate decarboxylase activity"/>
    <property type="evidence" value="ECO:0007669"/>
    <property type="project" value="UniProtKB-EC"/>
</dbReference>
<dbReference type="SUPFAM" id="SSF89562">
    <property type="entry name" value="RraA-like"/>
    <property type="match status" value="1"/>
</dbReference>
<evidence type="ECO:0000256" key="2">
    <source>
        <dbReference type="ARBA" id="ARBA00001968"/>
    </source>
</evidence>
<reference evidence="14 15" key="1">
    <citation type="submission" date="2018-05" db="EMBL/GenBank/DDBJ databases">
        <title>Genomic Encyclopedia of Type Strains, Phase IV (KMG-IV): sequencing the most valuable type-strain genomes for metagenomic binning, comparative biology and taxonomic classification.</title>
        <authorList>
            <person name="Goeker M."/>
        </authorList>
    </citation>
    <scope>NUCLEOTIDE SEQUENCE [LARGE SCALE GENOMIC DNA]</scope>
    <source>
        <strain evidence="14 15">DSM 18773</strain>
    </source>
</reference>
<evidence type="ECO:0000256" key="10">
    <source>
        <dbReference type="ARBA" id="ARBA00030169"/>
    </source>
</evidence>
<dbReference type="Pfam" id="PF03737">
    <property type="entry name" value="RraA-like"/>
    <property type="match status" value="1"/>
</dbReference>
<evidence type="ECO:0000256" key="7">
    <source>
        <dbReference type="ARBA" id="ARBA00016549"/>
    </source>
</evidence>
<dbReference type="CDD" id="cd16841">
    <property type="entry name" value="RraA_family"/>
    <property type="match status" value="1"/>
</dbReference>
<comment type="cofactor">
    <cofactor evidence="13">
        <name>Mg(2+)</name>
        <dbReference type="ChEBI" id="CHEBI:18420"/>
    </cofactor>
</comment>
<evidence type="ECO:0000256" key="5">
    <source>
        <dbReference type="ARBA" id="ARBA00012213"/>
    </source>
</evidence>
<dbReference type="EC" id="4.1.1.112" evidence="6"/>
<dbReference type="InterPro" id="IPR036704">
    <property type="entry name" value="RraA/RraA-like_sf"/>
</dbReference>
<dbReference type="EMBL" id="QGGL01000006">
    <property type="protein sequence ID" value="PWK13962.1"/>
    <property type="molecule type" value="Genomic_DNA"/>
</dbReference>
<accession>A0A316DAV9</accession>
<evidence type="ECO:0000256" key="13">
    <source>
        <dbReference type="PIRSR" id="PIRSR605493-1"/>
    </source>
</evidence>
<evidence type="ECO:0000313" key="15">
    <source>
        <dbReference type="Proteomes" id="UP000245634"/>
    </source>
</evidence>
<dbReference type="OrthoDB" id="9784786at2"/>
<evidence type="ECO:0000256" key="4">
    <source>
        <dbReference type="ARBA" id="ARBA00011233"/>
    </source>
</evidence>
<dbReference type="PANTHER" id="PTHR33254">
    <property type="entry name" value="4-HYDROXY-4-METHYL-2-OXOGLUTARATE ALDOLASE 3-RELATED"/>
    <property type="match status" value="1"/>
</dbReference>
<dbReference type="GO" id="GO:0047443">
    <property type="term" value="F:4-hydroxy-4-methyl-2-oxoglutarate aldolase activity"/>
    <property type="evidence" value="ECO:0007669"/>
    <property type="project" value="UniProtKB-EC"/>
</dbReference>
<dbReference type="InterPro" id="IPR005493">
    <property type="entry name" value="RraA/RraA-like"/>
</dbReference>
<protein>
    <recommendedName>
        <fullName evidence="7">Putative 4-hydroxy-4-methyl-2-oxoglutarate aldolase</fullName>
        <ecNumber evidence="6">4.1.1.112</ecNumber>
        <ecNumber evidence="5">4.1.3.17</ecNumber>
    </recommendedName>
    <alternativeName>
        <fullName evidence="11">Oxaloacetate decarboxylase</fullName>
    </alternativeName>
    <alternativeName>
        <fullName evidence="9">Regulator of ribonuclease activity homolog</fullName>
    </alternativeName>
    <alternativeName>
        <fullName evidence="10">RraA-like protein</fullName>
    </alternativeName>
</protein>
<gene>
    <name evidence="14" type="ORF">C7459_106260</name>
</gene>
<dbReference type="PANTHER" id="PTHR33254:SF4">
    <property type="entry name" value="4-HYDROXY-4-METHYL-2-OXOGLUTARATE ALDOLASE 3-RELATED"/>
    <property type="match status" value="1"/>
</dbReference>
<name>A0A316DAV9_9BACL</name>
<dbReference type="EC" id="4.1.3.17" evidence="5"/>
<proteinExistence type="inferred from homology"/>
<dbReference type="Gene3D" id="3.50.30.40">
    <property type="entry name" value="Ribonuclease E inhibitor RraA/RraA-like"/>
    <property type="match status" value="1"/>
</dbReference>
<evidence type="ECO:0000256" key="1">
    <source>
        <dbReference type="ARBA" id="ARBA00001342"/>
    </source>
</evidence>
<evidence type="ECO:0000256" key="6">
    <source>
        <dbReference type="ARBA" id="ARBA00012947"/>
    </source>
</evidence>
<dbReference type="GO" id="GO:0046872">
    <property type="term" value="F:metal ion binding"/>
    <property type="evidence" value="ECO:0007669"/>
    <property type="project" value="UniProtKB-KW"/>
</dbReference>
<evidence type="ECO:0000256" key="12">
    <source>
        <dbReference type="ARBA" id="ARBA00047973"/>
    </source>
</evidence>
<feature type="binding site" evidence="13">
    <location>
        <position position="110"/>
    </location>
    <ligand>
        <name>substrate</name>
    </ligand>
</feature>